<name>A0A8T0D860_9TREM</name>
<gene>
    <name evidence="1" type="ORF">P879_11929</name>
</gene>
<proteinExistence type="predicted"/>
<comment type="caution">
    <text evidence="1">The sequence shown here is derived from an EMBL/GenBank/DDBJ whole genome shotgun (WGS) entry which is preliminary data.</text>
</comment>
<sequence>MICIAKTTAVKTNNLIIKCFKLSLHIRHQLVSTLPHQTCLHSELILTTSDADNVCHEPLVLSPSLYSKLCMEIQNDHFSFQIRRYRDLPILACCLEDTSFVQPDRLRIREYRIVYRGMTPMDGVTKWGHLRNLIDKLVTDRGVCTYNAYWVDWCCN</sequence>
<dbReference type="EMBL" id="JTDF01016673">
    <property type="protein sequence ID" value="KAF8562837.1"/>
    <property type="molecule type" value="Genomic_DNA"/>
</dbReference>
<evidence type="ECO:0000313" key="1">
    <source>
        <dbReference type="EMBL" id="KAF8562837.1"/>
    </source>
</evidence>
<keyword evidence="2" id="KW-1185">Reference proteome</keyword>
<dbReference type="Proteomes" id="UP000699462">
    <property type="component" value="Unassembled WGS sequence"/>
</dbReference>
<dbReference type="OrthoDB" id="10405667at2759"/>
<evidence type="ECO:0000313" key="2">
    <source>
        <dbReference type="Proteomes" id="UP000699462"/>
    </source>
</evidence>
<organism evidence="1 2">
    <name type="scientific">Paragonimus westermani</name>
    <dbReference type="NCBI Taxonomy" id="34504"/>
    <lineage>
        <taxon>Eukaryota</taxon>
        <taxon>Metazoa</taxon>
        <taxon>Spiralia</taxon>
        <taxon>Lophotrochozoa</taxon>
        <taxon>Platyhelminthes</taxon>
        <taxon>Trematoda</taxon>
        <taxon>Digenea</taxon>
        <taxon>Plagiorchiida</taxon>
        <taxon>Troglotremata</taxon>
        <taxon>Troglotrematidae</taxon>
        <taxon>Paragonimus</taxon>
    </lineage>
</organism>
<reference evidence="1 2" key="1">
    <citation type="submission" date="2019-07" db="EMBL/GenBank/DDBJ databases">
        <title>Annotation for the trematode Paragonimus westermani.</title>
        <authorList>
            <person name="Choi Y.-J."/>
        </authorList>
    </citation>
    <scope>NUCLEOTIDE SEQUENCE [LARGE SCALE GENOMIC DNA]</scope>
    <source>
        <strain evidence="1">180907_Pwestermani</strain>
    </source>
</reference>
<dbReference type="AlphaFoldDB" id="A0A8T0D860"/>
<protein>
    <submittedName>
        <fullName evidence="1">Uncharacterized protein</fullName>
    </submittedName>
</protein>
<accession>A0A8T0D860</accession>